<dbReference type="PROSITE" id="PS51257">
    <property type="entry name" value="PROKAR_LIPOPROTEIN"/>
    <property type="match status" value="1"/>
</dbReference>
<evidence type="ECO:0000256" key="6">
    <source>
        <dbReference type="ARBA" id="ARBA00023288"/>
    </source>
</evidence>
<keyword evidence="9" id="KW-1185">Reference proteome</keyword>
<keyword evidence="2" id="KW-1003">Cell membrane</keyword>
<accession>A0A1X6ZME9</accession>
<feature type="chain" id="PRO_5012936885" evidence="7">
    <location>
        <begin position="22"/>
        <end position="49"/>
    </location>
</feature>
<dbReference type="InterPro" id="IPR012556">
    <property type="entry name" value="Entericidin"/>
</dbReference>
<evidence type="ECO:0000256" key="7">
    <source>
        <dbReference type="SAM" id="SignalP"/>
    </source>
</evidence>
<feature type="signal peptide" evidence="7">
    <location>
        <begin position="1"/>
        <end position="21"/>
    </location>
</feature>
<dbReference type="OrthoDB" id="7363288at2"/>
<comment type="similarity">
    <text evidence="1">Belongs to the EcnA/EcnB lipoprotein family.</text>
</comment>
<evidence type="ECO:0000256" key="2">
    <source>
        <dbReference type="ARBA" id="ARBA00022475"/>
    </source>
</evidence>
<sequence>MTLKRISLLPVIALTMIGALAACETVQGAGQDIESAGRAVEDAAEDAED</sequence>
<dbReference type="Pfam" id="PF08085">
    <property type="entry name" value="Entericidin"/>
    <property type="match status" value="1"/>
</dbReference>
<keyword evidence="4" id="KW-0472">Membrane</keyword>
<keyword evidence="5" id="KW-0564">Palmitate</keyword>
<evidence type="ECO:0000313" key="8">
    <source>
        <dbReference type="EMBL" id="SLN56012.1"/>
    </source>
</evidence>
<evidence type="ECO:0000256" key="4">
    <source>
        <dbReference type="ARBA" id="ARBA00023136"/>
    </source>
</evidence>
<name>A0A1X6ZME9_9RHOB</name>
<keyword evidence="3 7" id="KW-0732">Signal</keyword>
<dbReference type="RefSeq" id="WP_085818610.1">
    <property type="nucleotide sequence ID" value="NZ_FWFU01000004.1"/>
</dbReference>
<gene>
    <name evidence="8" type="ORF">ROH8110_03053</name>
</gene>
<keyword evidence="6 8" id="KW-0449">Lipoprotein</keyword>
<dbReference type="Proteomes" id="UP000193207">
    <property type="component" value="Unassembled WGS sequence"/>
</dbReference>
<evidence type="ECO:0000256" key="5">
    <source>
        <dbReference type="ARBA" id="ARBA00023139"/>
    </source>
</evidence>
<reference evidence="8 9" key="1">
    <citation type="submission" date="2017-03" db="EMBL/GenBank/DDBJ databases">
        <authorList>
            <person name="Afonso C.L."/>
            <person name="Miller P.J."/>
            <person name="Scott M.A."/>
            <person name="Spackman E."/>
            <person name="Goraichik I."/>
            <person name="Dimitrov K.M."/>
            <person name="Suarez D.L."/>
            <person name="Swayne D.E."/>
        </authorList>
    </citation>
    <scope>NUCLEOTIDE SEQUENCE [LARGE SCALE GENOMIC DNA]</scope>
    <source>
        <strain evidence="8 9">CECT 8110</strain>
    </source>
</reference>
<dbReference type="AlphaFoldDB" id="A0A1X6ZME9"/>
<protein>
    <submittedName>
        <fullName evidence="8">Entericidin B membrane lipoprotein</fullName>
    </submittedName>
</protein>
<evidence type="ECO:0000256" key="3">
    <source>
        <dbReference type="ARBA" id="ARBA00022729"/>
    </source>
</evidence>
<organism evidence="8 9">
    <name type="scientific">Roseovarius halotolerans</name>
    <dbReference type="NCBI Taxonomy" id="505353"/>
    <lineage>
        <taxon>Bacteria</taxon>
        <taxon>Pseudomonadati</taxon>
        <taxon>Pseudomonadota</taxon>
        <taxon>Alphaproteobacteria</taxon>
        <taxon>Rhodobacterales</taxon>
        <taxon>Roseobacteraceae</taxon>
        <taxon>Roseovarius</taxon>
    </lineage>
</organism>
<evidence type="ECO:0000313" key="9">
    <source>
        <dbReference type="Proteomes" id="UP000193207"/>
    </source>
</evidence>
<dbReference type="EMBL" id="FWFU01000004">
    <property type="protein sequence ID" value="SLN56012.1"/>
    <property type="molecule type" value="Genomic_DNA"/>
</dbReference>
<proteinExistence type="inferred from homology"/>
<evidence type="ECO:0000256" key="1">
    <source>
        <dbReference type="ARBA" id="ARBA00010296"/>
    </source>
</evidence>
<dbReference type="GO" id="GO:0009636">
    <property type="term" value="P:response to toxic substance"/>
    <property type="evidence" value="ECO:0007669"/>
    <property type="project" value="InterPro"/>
</dbReference>
<dbReference type="GO" id="GO:0016020">
    <property type="term" value="C:membrane"/>
    <property type="evidence" value="ECO:0007669"/>
    <property type="project" value="InterPro"/>
</dbReference>